<feature type="compositionally biased region" description="Low complexity" evidence="5">
    <location>
        <begin position="122"/>
        <end position="136"/>
    </location>
</feature>
<dbReference type="PANTHER" id="PTHR46262:SF2">
    <property type="entry name" value="FORKHEAD BOX PROTEIN BINIOU"/>
    <property type="match status" value="1"/>
</dbReference>
<dbReference type="SUPFAM" id="SSF46785">
    <property type="entry name" value="Winged helix' DNA-binding domain"/>
    <property type="match status" value="1"/>
</dbReference>
<dbReference type="InterPro" id="IPR036388">
    <property type="entry name" value="WH-like_DNA-bd_sf"/>
</dbReference>
<comment type="caution">
    <text evidence="7">The sequence shown here is derived from an EMBL/GenBank/DDBJ whole genome shotgun (WGS) entry which is preliminary data.</text>
</comment>
<dbReference type="SMART" id="SM00339">
    <property type="entry name" value="FH"/>
    <property type="match status" value="1"/>
</dbReference>
<feature type="region of interest" description="Disordered" evidence="5">
    <location>
        <begin position="425"/>
        <end position="449"/>
    </location>
</feature>
<evidence type="ECO:0000256" key="1">
    <source>
        <dbReference type="ARBA" id="ARBA00004123"/>
    </source>
</evidence>
<dbReference type="InterPro" id="IPR001766">
    <property type="entry name" value="Fork_head_dom"/>
</dbReference>
<dbReference type="InterPro" id="IPR018122">
    <property type="entry name" value="TF_fork_head_CS_1"/>
</dbReference>
<dbReference type="AlphaFoldDB" id="A0A8K0KRR5"/>
<evidence type="ECO:0000256" key="4">
    <source>
        <dbReference type="PROSITE-ProRule" id="PRU00089"/>
    </source>
</evidence>
<dbReference type="EMBL" id="KZ312451">
    <property type="protein sequence ID" value="KAG8240376.1"/>
    <property type="molecule type" value="Genomic_DNA"/>
</dbReference>
<proteinExistence type="predicted"/>
<dbReference type="PROSITE" id="PS50039">
    <property type="entry name" value="FORK_HEAD_3"/>
    <property type="match status" value="1"/>
</dbReference>
<dbReference type="PANTHER" id="PTHR46262">
    <property type="entry name" value="FORKHEAD BOX PROTEIN BINIOU"/>
    <property type="match status" value="1"/>
</dbReference>
<organism evidence="7 8">
    <name type="scientific">Ladona fulva</name>
    <name type="common">Scarce chaser dragonfly</name>
    <name type="synonym">Libellula fulva</name>
    <dbReference type="NCBI Taxonomy" id="123851"/>
    <lineage>
        <taxon>Eukaryota</taxon>
        <taxon>Metazoa</taxon>
        <taxon>Ecdysozoa</taxon>
        <taxon>Arthropoda</taxon>
        <taxon>Hexapoda</taxon>
        <taxon>Insecta</taxon>
        <taxon>Pterygota</taxon>
        <taxon>Palaeoptera</taxon>
        <taxon>Odonata</taxon>
        <taxon>Epiprocta</taxon>
        <taxon>Anisoptera</taxon>
        <taxon>Libelluloidea</taxon>
        <taxon>Libellulidae</taxon>
        <taxon>Ladona</taxon>
    </lineage>
</organism>
<dbReference type="InterPro" id="IPR036390">
    <property type="entry name" value="WH_DNA-bd_sf"/>
</dbReference>
<evidence type="ECO:0000256" key="5">
    <source>
        <dbReference type="SAM" id="MobiDB-lite"/>
    </source>
</evidence>
<name>A0A8K0KRR5_LADFU</name>
<protein>
    <recommendedName>
        <fullName evidence="6">Fork-head domain-containing protein</fullName>
    </recommendedName>
</protein>
<keyword evidence="3 4" id="KW-0539">Nucleus</keyword>
<gene>
    <name evidence="7" type="ORF">J437_LFUL002517</name>
</gene>
<comment type="subcellular location">
    <subcellularLocation>
        <location evidence="1 4">Nucleus</location>
    </subcellularLocation>
</comment>
<feature type="region of interest" description="Disordered" evidence="5">
    <location>
        <begin position="21"/>
        <end position="69"/>
    </location>
</feature>
<dbReference type="GO" id="GO:0005634">
    <property type="term" value="C:nucleus"/>
    <property type="evidence" value="ECO:0007669"/>
    <property type="project" value="UniProtKB-SubCell"/>
</dbReference>
<dbReference type="PROSITE" id="PS00657">
    <property type="entry name" value="FORK_HEAD_1"/>
    <property type="match status" value="1"/>
</dbReference>
<evidence type="ECO:0000313" key="7">
    <source>
        <dbReference type="EMBL" id="KAG8240376.1"/>
    </source>
</evidence>
<feature type="compositionally biased region" description="Low complexity" evidence="5">
    <location>
        <begin position="55"/>
        <end position="65"/>
    </location>
</feature>
<feature type="region of interest" description="Disordered" evidence="5">
    <location>
        <begin position="492"/>
        <end position="631"/>
    </location>
</feature>
<feature type="DNA-binding region" description="Fork-head" evidence="4">
    <location>
        <begin position="219"/>
        <end position="313"/>
    </location>
</feature>
<dbReference type="InterPro" id="IPR030456">
    <property type="entry name" value="TF_fork_head_CS_2"/>
</dbReference>
<dbReference type="Pfam" id="PF00250">
    <property type="entry name" value="Forkhead"/>
    <property type="match status" value="1"/>
</dbReference>
<feature type="region of interest" description="Disordered" evidence="5">
    <location>
        <begin position="120"/>
        <end position="217"/>
    </location>
</feature>
<dbReference type="GO" id="GO:0000978">
    <property type="term" value="F:RNA polymerase II cis-regulatory region sequence-specific DNA binding"/>
    <property type="evidence" value="ECO:0007669"/>
    <property type="project" value="TreeGrafter"/>
</dbReference>
<dbReference type="InterPro" id="IPR051770">
    <property type="entry name" value="Forkhead_box_regulator"/>
</dbReference>
<evidence type="ECO:0000256" key="3">
    <source>
        <dbReference type="ARBA" id="ARBA00023242"/>
    </source>
</evidence>
<dbReference type="GO" id="GO:0001710">
    <property type="term" value="P:mesodermal cell fate commitment"/>
    <property type="evidence" value="ECO:0007669"/>
    <property type="project" value="UniProtKB-ARBA"/>
</dbReference>
<feature type="domain" description="Fork-head" evidence="6">
    <location>
        <begin position="219"/>
        <end position="313"/>
    </location>
</feature>
<evidence type="ECO:0000256" key="2">
    <source>
        <dbReference type="ARBA" id="ARBA00023125"/>
    </source>
</evidence>
<keyword evidence="8" id="KW-1185">Reference proteome</keyword>
<dbReference type="GO" id="GO:0009887">
    <property type="term" value="P:animal organ morphogenesis"/>
    <property type="evidence" value="ECO:0007669"/>
    <property type="project" value="TreeGrafter"/>
</dbReference>
<dbReference type="GO" id="GO:0000981">
    <property type="term" value="F:DNA-binding transcription factor activity, RNA polymerase II-specific"/>
    <property type="evidence" value="ECO:0007669"/>
    <property type="project" value="TreeGrafter"/>
</dbReference>
<dbReference type="Gene3D" id="1.10.10.10">
    <property type="entry name" value="Winged helix-like DNA-binding domain superfamily/Winged helix DNA-binding domain"/>
    <property type="match status" value="1"/>
</dbReference>
<evidence type="ECO:0000259" key="6">
    <source>
        <dbReference type="PROSITE" id="PS50039"/>
    </source>
</evidence>
<accession>A0A8K0KRR5</accession>
<feature type="compositionally biased region" description="Low complexity" evidence="5">
    <location>
        <begin position="492"/>
        <end position="513"/>
    </location>
</feature>
<reference evidence="7" key="1">
    <citation type="submission" date="2013-04" db="EMBL/GenBank/DDBJ databases">
        <authorList>
            <person name="Qu J."/>
            <person name="Murali S.C."/>
            <person name="Bandaranaike D."/>
            <person name="Bellair M."/>
            <person name="Blankenburg K."/>
            <person name="Chao H."/>
            <person name="Dinh H."/>
            <person name="Doddapaneni H."/>
            <person name="Downs B."/>
            <person name="Dugan-Rocha S."/>
            <person name="Elkadiri S."/>
            <person name="Gnanaolivu R.D."/>
            <person name="Hernandez B."/>
            <person name="Javaid M."/>
            <person name="Jayaseelan J.C."/>
            <person name="Lee S."/>
            <person name="Li M."/>
            <person name="Ming W."/>
            <person name="Munidasa M."/>
            <person name="Muniz J."/>
            <person name="Nguyen L."/>
            <person name="Ongeri F."/>
            <person name="Osuji N."/>
            <person name="Pu L.-L."/>
            <person name="Puazo M."/>
            <person name="Qu C."/>
            <person name="Quiroz J."/>
            <person name="Raj R."/>
            <person name="Weissenberger G."/>
            <person name="Xin Y."/>
            <person name="Zou X."/>
            <person name="Han Y."/>
            <person name="Richards S."/>
            <person name="Worley K."/>
            <person name="Muzny D."/>
            <person name="Gibbs R."/>
        </authorList>
    </citation>
    <scope>NUCLEOTIDE SEQUENCE</scope>
    <source>
        <strain evidence="7">Sampled in the wild</strain>
    </source>
</reference>
<feature type="compositionally biased region" description="Gly residues" evidence="5">
    <location>
        <begin position="560"/>
        <end position="573"/>
    </location>
</feature>
<dbReference type="CDD" id="cd20049">
    <property type="entry name" value="FH_FOXF1"/>
    <property type="match status" value="1"/>
</dbReference>
<feature type="compositionally biased region" description="Basic residues" evidence="5">
    <location>
        <begin position="425"/>
        <end position="440"/>
    </location>
</feature>
<reference evidence="7" key="2">
    <citation type="submission" date="2017-10" db="EMBL/GenBank/DDBJ databases">
        <title>Ladona fulva Genome sequencing and assembly.</title>
        <authorList>
            <person name="Murali S."/>
            <person name="Richards S."/>
            <person name="Bandaranaike D."/>
            <person name="Bellair M."/>
            <person name="Blankenburg K."/>
            <person name="Chao H."/>
            <person name="Dinh H."/>
            <person name="Doddapaneni H."/>
            <person name="Dugan-Rocha S."/>
            <person name="Elkadiri S."/>
            <person name="Gnanaolivu R."/>
            <person name="Hernandez B."/>
            <person name="Skinner E."/>
            <person name="Javaid M."/>
            <person name="Lee S."/>
            <person name="Li M."/>
            <person name="Ming W."/>
            <person name="Munidasa M."/>
            <person name="Muniz J."/>
            <person name="Nguyen L."/>
            <person name="Hughes D."/>
            <person name="Osuji N."/>
            <person name="Pu L.-L."/>
            <person name="Puazo M."/>
            <person name="Qu C."/>
            <person name="Quiroz J."/>
            <person name="Raj R."/>
            <person name="Weissenberger G."/>
            <person name="Xin Y."/>
            <person name="Zou X."/>
            <person name="Han Y."/>
            <person name="Worley K."/>
            <person name="Muzny D."/>
            <person name="Gibbs R."/>
        </authorList>
    </citation>
    <scope>NUCLEOTIDE SEQUENCE</scope>
    <source>
        <strain evidence="7">Sampled in the wild</strain>
    </source>
</reference>
<dbReference type="OrthoDB" id="5954824at2759"/>
<dbReference type="PROSITE" id="PS00658">
    <property type="entry name" value="FORK_HEAD_2"/>
    <property type="match status" value="1"/>
</dbReference>
<dbReference type="PRINTS" id="PR00053">
    <property type="entry name" value="FORKHEAD"/>
</dbReference>
<dbReference type="Proteomes" id="UP000792457">
    <property type="component" value="Unassembled WGS sequence"/>
</dbReference>
<dbReference type="FunFam" id="1.10.10.10:FF:000071">
    <property type="entry name" value="Forkhead box F1"/>
    <property type="match status" value="1"/>
</dbReference>
<evidence type="ECO:0000313" key="8">
    <source>
        <dbReference type="Proteomes" id="UP000792457"/>
    </source>
</evidence>
<feature type="compositionally biased region" description="Low complexity" evidence="5">
    <location>
        <begin position="28"/>
        <end position="46"/>
    </location>
</feature>
<feature type="compositionally biased region" description="Gly residues" evidence="5">
    <location>
        <begin position="514"/>
        <end position="525"/>
    </location>
</feature>
<sequence>MKSEDADSSACTDQLQQLQVSGIRVAPSSSGHLHIQQHSQQQGPTQHIHHHPQHHGIGPQSPHQHQLVHQSTNGFQFHQHFQKASQNLQSVLTSHGNRALSQGGTSVLQTGSILSQVEARRQQQQQHLSSSSVVQQIRSQETASGQQQQGSRVNSPTATEVQQSSTEPENGVETGEKQTGGSTIHGEGIEPSTAGGAGGTTPANPAAKKGNPGVRRQEKPPYSYIALIVMAIQNSPTKRLTLSEIYQFLQQRFPFFRGAYQGWKNSVRHNLSLNECFIKLPKGLGRPGKGHYWTIDPASEFMFEEGSFRRRPRGFRRKCQALKPYPFFNGAAVMAAGLSGGGSGAGGTTGSAMAAAAAAAGMLPQGASHYDVLGGSAGGLGGLSAGALGCVGPSSASVSVASVVAAAAAAQGVSSSMQDYHGHHLHHHQHVQHQAHHLHQQHQNQHHQSLMATACSYVAASGHHQQSGSGGGMGNSHHHYIASLPSSQYALASSSSDYGGGSPSPAALSFGHSSGMGGGSGGGAGSETHDRESGTTPVLGSLQLGGGGSGGWCSSPSYGGSSGGGGEGSGAGTSGIVNAYMKPPLTPPSEHEGPHSSTSVSPPASDGYPYQYTLQSPSDHHPGNYHSFIPC</sequence>
<keyword evidence="2 4" id="KW-0238">DNA-binding</keyword>
<feature type="compositionally biased region" description="Polar residues" evidence="5">
    <location>
        <begin position="137"/>
        <end position="168"/>
    </location>
</feature>